<evidence type="ECO:0000313" key="2">
    <source>
        <dbReference type="EMBL" id="WAS92410.1"/>
    </source>
</evidence>
<accession>A0ABY7GZX6</accession>
<dbReference type="Proteomes" id="UP001164459">
    <property type="component" value="Chromosome"/>
</dbReference>
<feature type="region of interest" description="Disordered" evidence="1">
    <location>
        <begin position="25"/>
        <end position="44"/>
    </location>
</feature>
<protein>
    <submittedName>
        <fullName evidence="2">Uncharacterized protein</fullName>
    </submittedName>
</protein>
<reference evidence="2" key="1">
    <citation type="submission" date="2022-11" db="EMBL/GenBank/DDBJ databases">
        <title>Minimal conservation of predation-associated metabolite biosynthetic gene clusters underscores biosynthetic potential of Myxococcota including descriptions for ten novel species: Archangium lansinium sp. nov., Myxococcus landrumus sp. nov., Nannocystis bai.</title>
        <authorList>
            <person name="Ahearne A."/>
            <person name="Stevens C."/>
            <person name="Dowd S."/>
        </authorList>
    </citation>
    <scope>NUCLEOTIDE SEQUENCE</scope>
    <source>
        <strain evidence="2">Fl3</strain>
    </source>
</reference>
<evidence type="ECO:0000256" key="1">
    <source>
        <dbReference type="SAM" id="MobiDB-lite"/>
    </source>
</evidence>
<proteinExistence type="predicted"/>
<name>A0ABY7GZX6_9BACT</name>
<dbReference type="RefSeq" id="WP_269034758.1">
    <property type="nucleotide sequence ID" value="NZ_CP114040.1"/>
</dbReference>
<keyword evidence="3" id="KW-1185">Reference proteome</keyword>
<dbReference type="EMBL" id="CP114040">
    <property type="protein sequence ID" value="WAS92410.1"/>
    <property type="molecule type" value="Genomic_DNA"/>
</dbReference>
<gene>
    <name evidence="2" type="ORF">O0S08_40035</name>
</gene>
<sequence>MEHVVDEGARRAATFTAAGAVRMVPQRGARLDPSSEAGDGALAV</sequence>
<organism evidence="2 3">
    <name type="scientific">Nannocystis punicea</name>
    <dbReference type="NCBI Taxonomy" id="2995304"/>
    <lineage>
        <taxon>Bacteria</taxon>
        <taxon>Pseudomonadati</taxon>
        <taxon>Myxococcota</taxon>
        <taxon>Polyangia</taxon>
        <taxon>Nannocystales</taxon>
        <taxon>Nannocystaceae</taxon>
        <taxon>Nannocystis</taxon>
    </lineage>
</organism>
<evidence type="ECO:0000313" key="3">
    <source>
        <dbReference type="Proteomes" id="UP001164459"/>
    </source>
</evidence>